<dbReference type="GO" id="GO:0061665">
    <property type="term" value="F:SUMO ligase activity"/>
    <property type="evidence" value="ECO:0007669"/>
    <property type="project" value="TreeGrafter"/>
</dbReference>
<feature type="region of interest" description="Disordered" evidence="11">
    <location>
        <begin position="516"/>
        <end position="641"/>
    </location>
</feature>
<dbReference type="InterPro" id="IPR004181">
    <property type="entry name" value="Znf_MIZ"/>
</dbReference>
<comment type="pathway">
    <text evidence="2">Protein modification; protein sumoylation.</text>
</comment>
<dbReference type="GO" id="GO:0008270">
    <property type="term" value="F:zinc ion binding"/>
    <property type="evidence" value="ECO:0007669"/>
    <property type="project" value="UniProtKB-KW"/>
</dbReference>
<organism evidence="15">
    <name type="scientific">Schizaphis graminum</name>
    <name type="common">Green bug aphid</name>
    <dbReference type="NCBI Taxonomy" id="13262"/>
    <lineage>
        <taxon>Eukaryota</taxon>
        <taxon>Metazoa</taxon>
        <taxon>Ecdysozoa</taxon>
        <taxon>Arthropoda</taxon>
        <taxon>Hexapoda</taxon>
        <taxon>Insecta</taxon>
        <taxon>Pterygota</taxon>
        <taxon>Neoptera</taxon>
        <taxon>Paraneoptera</taxon>
        <taxon>Hemiptera</taxon>
        <taxon>Sternorrhyncha</taxon>
        <taxon>Aphidomorpha</taxon>
        <taxon>Aphidoidea</taxon>
        <taxon>Aphididae</taxon>
        <taxon>Aphidini</taxon>
        <taxon>Schizaphis</taxon>
    </lineage>
</organism>
<comment type="similarity">
    <text evidence="3">Belongs to the PIAS family.</text>
</comment>
<evidence type="ECO:0000256" key="3">
    <source>
        <dbReference type="ARBA" id="ARBA00005383"/>
    </source>
</evidence>
<dbReference type="Pfam" id="PF02891">
    <property type="entry name" value="zf-MIZ"/>
    <property type="match status" value="1"/>
</dbReference>
<dbReference type="InterPro" id="IPR023321">
    <property type="entry name" value="PINIT"/>
</dbReference>
<comment type="subcellular location">
    <subcellularLocation>
        <location evidence="1">Nucleus</location>
    </subcellularLocation>
</comment>
<feature type="domain" description="SP-RING-type" evidence="13">
    <location>
        <begin position="411"/>
        <end position="497"/>
    </location>
</feature>
<evidence type="ECO:0000256" key="6">
    <source>
        <dbReference type="ARBA" id="ARBA00022771"/>
    </source>
</evidence>
<feature type="compositionally biased region" description="Low complexity" evidence="11">
    <location>
        <begin position="604"/>
        <end position="614"/>
    </location>
</feature>
<keyword evidence="5" id="KW-0479">Metal-binding</keyword>
<evidence type="ECO:0000256" key="2">
    <source>
        <dbReference type="ARBA" id="ARBA00004718"/>
    </source>
</evidence>
<proteinExistence type="inferred from homology"/>
<dbReference type="GO" id="GO:0000785">
    <property type="term" value="C:chromatin"/>
    <property type="evidence" value="ECO:0007669"/>
    <property type="project" value="TreeGrafter"/>
</dbReference>
<protein>
    <submittedName>
        <fullName evidence="15">E3 SUMO-protein ligase</fullName>
    </submittedName>
</protein>
<dbReference type="GO" id="GO:0006357">
    <property type="term" value="P:regulation of transcription by RNA polymerase II"/>
    <property type="evidence" value="ECO:0007669"/>
    <property type="project" value="TreeGrafter"/>
</dbReference>
<dbReference type="PROSITE" id="PS50800">
    <property type="entry name" value="SAP"/>
    <property type="match status" value="1"/>
</dbReference>
<feature type="domain" description="PINIT" evidence="14">
    <location>
        <begin position="208"/>
        <end position="380"/>
    </location>
</feature>
<accession>A0A2S2NWL0</accession>
<dbReference type="GO" id="GO:0005634">
    <property type="term" value="C:nucleus"/>
    <property type="evidence" value="ECO:0007669"/>
    <property type="project" value="UniProtKB-SubCell"/>
</dbReference>
<sequence length="641" mass="71893">MNNLGNYQSSEEGYRNMLNSFRTNDLQALLAAFGRNKAGRKSELKERAIDLLRSRPANMNYAAYIAKIYEIYRSMQSDPPNNDIMMRSLLQNQQQRQMISMGQMQNPQQRMYQPPQYPQQSMHMTARAGLPQVMPQMQRGMYGNHIGANSIPGNTMANNNIQYISGSYQPSGPRTIVSTQLSSNHQVNIVVSQDALGFDMKTSTSGNNSYAPSLETVAQIKFKKLPFYEVIDEVIKPTLLTGMDRCTLQNVPRGMKEATFKLVLSVEQANFVAMNRDISHGKNEYIYQFQIRICQLIEPVSNELPDCMPLGIHIRLGMKACPLPPTAPNTRPGTESRRTARPINCTPFIKLSPIVSNTITVNWTPDGKNYVMAMYLVKKLTSDTLIKKLQDKGGRSSEETKNYIIKKLADVDPDLATTSYRFSLVCPLGKMRMKIPAKSIHCDHLQCFDASTFILMNEKKPTWMCPTCNKPCLYDDIQIENYFLEVVSSPTLKHCTKEIEILADGTWIVYEENKETKNTNSTPDTKVKPIDSVDLDSDDEKCIEPKTEPSPESSKPQESENLKSSFIDLTISDDEEPPTEKDKQENEAQAADAIQPVAVVDLKPQAQVQPQQAVTSSEQGVVIEIDSPSPPTSPTPTTEAS</sequence>
<dbReference type="EMBL" id="GGMR01008936">
    <property type="protein sequence ID" value="MBY21555.1"/>
    <property type="molecule type" value="Transcribed_RNA"/>
</dbReference>
<dbReference type="PROSITE" id="PS51044">
    <property type="entry name" value="ZF_SP_RING"/>
    <property type="match status" value="1"/>
</dbReference>
<keyword evidence="6 10" id="KW-0863">Zinc-finger</keyword>
<evidence type="ECO:0000256" key="8">
    <source>
        <dbReference type="ARBA" id="ARBA00022833"/>
    </source>
</evidence>
<keyword evidence="8" id="KW-0862">Zinc</keyword>
<evidence type="ECO:0000256" key="9">
    <source>
        <dbReference type="ARBA" id="ARBA00023242"/>
    </source>
</evidence>
<dbReference type="SUPFAM" id="SSF68906">
    <property type="entry name" value="SAP domain"/>
    <property type="match status" value="1"/>
</dbReference>
<evidence type="ECO:0000256" key="4">
    <source>
        <dbReference type="ARBA" id="ARBA00022679"/>
    </source>
</evidence>
<dbReference type="Pfam" id="PF02037">
    <property type="entry name" value="SAP"/>
    <property type="match status" value="1"/>
</dbReference>
<dbReference type="PANTHER" id="PTHR10782:SF94">
    <property type="entry name" value="SUPPRESSOR OF VARIEGATION 2-10, ISOFORM I"/>
    <property type="match status" value="1"/>
</dbReference>
<dbReference type="GO" id="GO:0003712">
    <property type="term" value="F:transcription coregulator activity"/>
    <property type="evidence" value="ECO:0007669"/>
    <property type="project" value="TreeGrafter"/>
</dbReference>
<dbReference type="UniPathway" id="UPA00886"/>
<evidence type="ECO:0000259" key="12">
    <source>
        <dbReference type="PROSITE" id="PS50800"/>
    </source>
</evidence>
<keyword evidence="15" id="KW-0436">Ligase</keyword>
<evidence type="ECO:0000256" key="5">
    <source>
        <dbReference type="ARBA" id="ARBA00022723"/>
    </source>
</evidence>
<dbReference type="Gene3D" id="1.10.720.30">
    <property type="entry name" value="SAP domain"/>
    <property type="match status" value="1"/>
</dbReference>
<dbReference type="GO" id="GO:0016874">
    <property type="term" value="F:ligase activity"/>
    <property type="evidence" value="ECO:0007669"/>
    <property type="project" value="UniProtKB-KW"/>
</dbReference>
<evidence type="ECO:0000259" key="14">
    <source>
        <dbReference type="PROSITE" id="PS51466"/>
    </source>
</evidence>
<keyword evidence="4" id="KW-0808">Transferase</keyword>
<evidence type="ECO:0000259" key="13">
    <source>
        <dbReference type="PROSITE" id="PS51044"/>
    </source>
</evidence>
<dbReference type="Gene3D" id="2.60.120.780">
    <property type="entry name" value="PINIT domain"/>
    <property type="match status" value="1"/>
</dbReference>
<evidence type="ECO:0000256" key="11">
    <source>
        <dbReference type="SAM" id="MobiDB-lite"/>
    </source>
</evidence>
<keyword evidence="9" id="KW-0539">Nucleus</keyword>
<feature type="domain" description="SAP" evidence="12">
    <location>
        <begin position="18"/>
        <end position="52"/>
    </location>
</feature>
<dbReference type="GO" id="GO:0016925">
    <property type="term" value="P:protein sumoylation"/>
    <property type="evidence" value="ECO:0007669"/>
    <property type="project" value="UniProtKB-UniPathway"/>
</dbReference>
<dbReference type="FunFam" id="2.60.120.780:FF:000001">
    <property type="entry name" value="E3 SUMO-protein ligase PIAS2 isoform X1"/>
    <property type="match status" value="1"/>
</dbReference>
<dbReference type="InterPro" id="IPR003034">
    <property type="entry name" value="SAP_dom"/>
</dbReference>
<evidence type="ECO:0000256" key="1">
    <source>
        <dbReference type="ARBA" id="ARBA00004123"/>
    </source>
</evidence>
<dbReference type="InterPro" id="IPR036361">
    <property type="entry name" value="SAP_dom_sf"/>
</dbReference>
<reference evidence="15" key="1">
    <citation type="submission" date="2018-04" db="EMBL/GenBank/DDBJ databases">
        <title>Transcriptome of Schizaphis graminum biotype I.</title>
        <authorList>
            <person name="Scully E.D."/>
            <person name="Geib S.M."/>
            <person name="Palmer N.A."/>
            <person name="Koch K."/>
            <person name="Bradshaw J."/>
            <person name="Heng-Moss T."/>
            <person name="Sarath G."/>
        </authorList>
    </citation>
    <scope>NUCLEOTIDE SEQUENCE</scope>
</reference>
<evidence type="ECO:0000256" key="10">
    <source>
        <dbReference type="PROSITE-ProRule" id="PRU00452"/>
    </source>
</evidence>
<feature type="compositionally biased region" description="Basic and acidic residues" evidence="11">
    <location>
        <begin position="540"/>
        <end position="561"/>
    </location>
</feature>
<dbReference type="Gene3D" id="3.30.40.10">
    <property type="entry name" value="Zinc/RING finger domain, C3HC4 (zinc finger)"/>
    <property type="match status" value="1"/>
</dbReference>
<evidence type="ECO:0000313" key="15">
    <source>
        <dbReference type="EMBL" id="MBY21555.1"/>
    </source>
</evidence>
<dbReference type="InterPro" id="IPR013083">
    <property type="entry name" value="Znf_RING/FYVE/PHD"/>
</dbReference>
<dbReference type="PROSITE" id="PS51466">
    <property type="entry name" value="PINIT"/>
    <property type="match status" value="1"/>
</dbReference>
<gene>
    <name evidence="15" type="primary">PIAS2</name>
    <name evidence="15" type="ORF">g.80146</name>
</gene>
<dbReference type="PANTHER" id="PTHR10782">
    <property type="entry name" value="ZINC FINGER MIZ DOMAIN-CONTAINING PROTEIN"/>
    <property type="match status" value="1"/>
</dbReference>
<dbReference type="CDD" id="cd16650">
    <property type="entry name" value="SP-RING_PIAS-like"/>
    <property type="match status" value="1"/>
</dbReference>
<dbReference type="Pfam" id="PF14324">
    <property type="entry name" value="PINIT"/>
    <property type="match status" value="1"/>
</dbReference>
<dbReference type="SMART" id="SM00513">
    <property type="entry name" value="SAP"/>
    <property type="match status" value="1"/>
</dbReference>
<name>A0A2S2NWL0_SCHGA</name>
<dbReference type="AlphaFoldDB" id="A0A2S2NWL0"/>
<dbReference type="InterPro" id="IPR038654">
    <property type="entry name" value="PINIT_sf"/>
</dbReference>
<keyword evidence="7" id="KW-0833">Ubl conjugation pathway</keyword>
<evidence type="ECO:0000256" key="7">
    <source>
        <dbReference type="ARBA" id="ARBA00022786"/>
    </source>
</evidence>